<dbReference type="EMBL" id="CM055742">
    <property type="protein sequence ID" value="KAJ8000948.1"/>
    <property type="molecule type" value="Genomic_DNA"/>
</dbReference>
<evidence type="ECO:0000313" key="2">
    <source>
        <dbReference type="Proteomes" id="UP001157502"/>
    </source>
</evidence>
<dbReference type="Proteomes" id="UP001157502">
    <property type="component" value="Chromosome 15"/>
</dbReference>
<gene>
    <name evidence="1" type="ORF">DPEC_G00185670</name>
</gene>
<proteinExistence type="predicted"/>
<keyword evidence="2" id="KW-1185">Reference proteome</keyword>
<accession>A0ACC2GBH2</accession>
<comment type="caution">
    <text evidence="1">The sequence shown here is derived from an EMBL/GenBank/DDBJ whole genome shotgun (WGS) entry which is preliminary data.</text>
</comment>
<reference evidence="1" key="1">
    <citation type="submission" date="2021-05" db="EMBL/GenBank/DDBJ databases">
        <authorList>
            <person name="Pan Q."/>
            <person name="Jouanno E."/>
            <person name="Zahm M."/>
            <person name="Klopp C."/>
            <person name="Cabau C."/>
            <person name="Louis A."/>
            <person name="Berthelot C."/>
            <person name="Parey E."/>
            <person name="Roest Crollius H."/>
            <person name="Montfort J."/>
            <person name="Robinson-Rechavi M."/>
            <person name="Bouchez O."/>
            <person name="Lampietro C."/>
            <person name="Lopez Roques C."/>
            <person name="Donnadieu C."/>
            <person name="Postlethwait J."/>
            <person name="Bobe J."/>
            <person name="Dillon D."/>
            <person name="Chandos A."/>
            <person name="von Hippel F."/>
            <person name="Guiguen Y."/>
        </authorList>
    </citation>
    <scope>NUCLEOTIDE SEQUENCE</scope>
    <source>
        <strain evidence="1">YG-Jan2019</strain>
    </source>
</reference>
<organism evidence="1 2">
    <name type="scientific">Dallia pectoralis</name>
    <name type="common">Alaska blackfish</name>
    <dbReference type="NCBI Taxonomy" id="75939"/>
    <lineage>
        <taxon>Eukaryota</taxon>
        <taxon>Metazoa</taxon>
        <taxon>Chordata</taxon>
        <taxon>Craniata</taxon>
        <taxon>Vertebrata</taxon>
        <taxon>Euteleostomi</taxon>
        <taxon>Actinopterygii</taxon>
        <taxon>Neopterygii</taxon>
        <taxon>Teleostei</taxon>
        <taxon>Protacanthopterygii</taxon>
        <taxon>Esociformes</taxon>
        <taxon>Umbridae</taxon>
        <taxon>Dallia</taxon>
    </lineage>
</organism>
<name>A0ACC2GBH2_DALPE</name>
<sequence>MSPPSSPRLRTRVRPPPRTSRDTSGVNRLTRTHAASGRGANAVELCPPPSARRPSSPRSHFSFVVPSAHHADLPQCLAQWWARSTLPTHEHSVVACLDGETGGSVSGMVQYDTLSAS</sequence>
<protein>
    <submittedName>
        <fullName evidence="1">Uncharacterized protein</fullName>
    </submittedName>
</protein>
<evidence type="ECO:0000313" key="1">
    <source>
        <dbReference type="EMBL" id="KAJ8000948.1"/>
    </source>
</evidence>